<keyword evidence="2" id="KW-0812">Transmembrane</keyword>
<evidence type="ECO:0000256" key="1">
    <source>
        <dbReference type="SAM" id="MobiDB-lite"/>
    </source>
</evidence>
<accession>G8XTK6</accession>
<feature type="compositionally biased region" description="Low complexity" evidence="1">
    <location>
        <begin position="125"/>
        <end position="139"/>
    </location>
</feature>
<name>G8XTK6_SCMVC</name>
<feature type="region of interest" description="Disordered" evidence="1">
    <location>
        <begin position="65"/>
        <end position="88"/>
    </location>
</feature>
<gene>
    <name evidence="3" type="primary">O21</name>
</gene>
<feature type="transmembrane region" description="Helical" evidence="2">
    <location>
        <begin position="14"/>
        <end position="36"/>
    </location>
</feature>
<reference evidence="3 4" key="1">
    <citation type="submission" date="2011-12" db="EMBL/GenBank/DDBJ databases">
        <title>Comparative genomics of primate cytomegaloviruses.</title>
        <authorList>
            <person name="Davison A.J."/>
            <person name="Holton M."/>
            <person name="Dolan A."/>
            <person name="Dargan D.J."/>
            <person name="Gatherer D."/>
            <person name="Hayward G.S."/>
        </authorList>
    </citation>
    <scope>NUCLEOTIDE SEQUENCE [LARGE SCALE GENOMIC DNA]</scope>
    <source>
        <strain evidence="3">2715</strain>
    </source>
</reference>
<feature type="compositionally biased region" description="Basic and acidic residues" evidence="1">
    <location>
        <begin position="140"/>
        <end position="153"/>
    </location>
</feature>
<organismHost>
    <name type="scientific">Macaca</name>
    <name type="common">macaques</name>
    <dbReference type="NCBI Taxonomy" id="9539"/>
</organismHost>
<keyword evidence="2" id="KW-1133">Transmembrane helix</keyword>
<evidence type="ECO:0000256" key="2">
    <source>
        <dbReference type="SAM" id="Phobius"/>
    </source>
</evidence>
<feature type="region of interest" description="Disordered" evidence="1">
    <location>
        <begin position="120"/>
        <end position="191"/>
    </location>
</feature>
<dbReference type="RefSeq" id="YP_004936110.1">
    <property type="nucleotide sequence ID" value="NC_012783.2"/>
</dbReference>
<evidence type="ECO:0000313" key="4">
    <source>
        <dbReference type="Proteomes" id="UP000116555"/>
    </source>
</evidence>
<proteinExistence type="predicted"/>
<feature type="compositionally biased region" description="Basic and acidic residues" evidence="1">
    <location>
        <begin position="76"/>
        <end position="88"/>
    </location>
</feature>
<evidence type="ECO:0000313" key="3">
    <source>
        <dbReference type="EMBL" id="AEV80498.1"/>
    </source>
</evidence>
<sequence>METVLWFMDLTNTFIQTALCLVFFTAVLMAVFLYLFKKMYTTMSPGRYRKPLWSRGLRRNLCKEPSRRSAGTLVPRRTERKAADAKRTGRDCADDVAEVAERAAVPTRKKPSLCARLFSRKSSKSKQQSKAATTAAAGAKDCRNQRGGDEGRKVLAANGARSSLPPRPPRPPPPRRLAPRPALCLATLSGL</sequence>
<protein>
    <submittedName>
        <fullName evidence="3">Protein O21</fullName>
    </submittedName>
</protein>
<dbReference type="Proteomes" id="UP000116555">
    <property type="component" value="Segment"/>
</dbReference>
<keyword evidence="2" id="KW-0472">Membrane</keyword>
<dbReference type="GeneID" id="25026548"/>
<feature type="compositionally biased region" description="Pro residues" evidence="1">
    <location>
        <begin position="165"/>
        <end position="176"/>
    </location>
</feature>
<organism evidence="3 4">
    <name type="scientific">Simian cytomegalovirus (strain Colburn)</name>
    <dbReference type="NCBI Taxonomy" id="50292"/>
    <lineage>
        <taxon>Viruses</taxon>
        <taxon>Duplodnaviria</taxon>
        <taxon>Heunggongvirae</taxon>
        <taxon>Peploviricota</taxon>
        <taxon>Herviviricetes</taxon>
        <taxon>Herpesvirales</taxon>
        <taxon>Orthoherpesviridae</taxon>
        <taxon>Betaherpesvirinae</taxon>
        <taxon>Cytomegalovirus</taxon>
        <taxon>Cytomegalovirus cercopithecinebeta5</taxon>
    </lineage>
</organism>
<dbReference type="KEGG" id="vg:25026548"/>
<dbReference type="EMBL" id="FJ483968">
    <property type="protein sequence ID" value="AEV80498.1"/>
    <property type="molecule type" value="Genomic_DNA"/>
</dbReference>
<keyword evidence="4" id="KW-1185">Reference proteome</keyword>